<protein>
    <submittedName>
        <fullName evidence="1">Uncharacterized protein</fullName>
    </submittedName>
</protein>
<proteinExistence type="predicted"/>
<organism evidence="1 2">
    <name type="scientific">Acer negundo</name>
    <name type="common">Box elder</name>
    <dbReference type="NCBI Taxonomy" id="4023"/>
    <lineage>
        <taxon>Eukaryota</taxon>
        <taxon>Viridiplantae</taxon>
        <taxon>Streptophyta</taxon>
        <taxon>Embryophyta</taxon>
        <taxon>Tracheophyta</taxon>
        <taxon>Spermatophyta</taxon>
        <taxon>Magnoliopsida</taxon>
        <taxon>eudicotyledons</taxon>
        <taxon>Gunneridae</taxon>
        <taxon>Pentapetalae</taxon>
        <taxon>rosids</taxon>
        <taxon>malvids</taxon>
        <taxon>Sapindales</taxon>
        <taxon>Sapindaceae</taxon>
        <taxon>Hippocastanoideae</taxon>
        <taxon>Acereae</taxon>
        <taxon>Acer</taxon>
    </lineage>
</organism>
<dbReference type="PANTHER" id="PTHR33484:SF12">
    <property type="entry name" value="AP2_ERF DOMAIN-CONTAINING PROTEIN"/>
    <property type="match status" value="1"/>
</dbReference>
<gene>
    <name evidence="1" type="ORF">LWI28_003302</name>
</gene>
<reference evidence="1" key="1">
    <citation type="journal article" date="2022" name="Plant J.">
        <title>Strategies of tolerance reflected in two North American maple genomes.</title>
        <authorList>
            <person name="McEvoy S.L."/>
            <person name="Sezen U.U."/>
            <person name="Trouern-Trend A."/>
            <person name="McMahon S.M."/>
            <person name="Schaberg P.G."/>
            <person name="Yang J."/>
            <person name="Wegrzyn J.L."/>
            <person name="Swenson N.G."/>
        </authorList>
    </citation>
    <scope>NUCLEOTIDE SEQUENCE</scope>
    <source>
        <strain evidence="1">91603</strain>
    </source>
</reference>
<evidence type="ECO:0000313" key="2">
    <source>
        <dbReference type="Proteomes" id="UP001064489"/>
    </source>
</evidence>
<dbReference type="AlphaFoldDB" id="A0AAD5JIG4"/>
<keyword evidence="2" id="KW-1185">Reference proteome</keyword>
<dbReference type="PANTHER" id="PTHR33484">
    <property type="entry name" value="BNAC07G33360D PROTEIN"/>
    <property type="match status" value="1"/>
</dbReference>
<reference evidence="1" key="2">
    <citation type="submission" date="2023-02" db="EMBL/GenBank/DDBJ databases">
        <authorList>
            <person name="Swenson N.G."/>
            <person name="Wegrzyn J.L."/>
            <person name="Mcevoy S.L."/>
        </authorList>
    </citation>
    <scope>NUCLEOTIDE SEQUENCE</scope>
    <source>
        <strain evidence="1">91603</strain>
        <tissue evidence="1">Leaf</tissue>
    </source>
</reference>
<dbReference type="EMBL" id="JAJSOW010000003">
    <property type="protein sequence ID" value="KAI9194122.1"/>
    <property type="molecule type" value="Genomic_DNA"/>
</dbReference>
<name>A0AAD5JIG4_ACENE</name>
<dbReference type="Proteomes" id="UP001064489">
    <property type="component" value="Chromosome 1"/>
</dbReference>
<sequence length="106" mass="12430">MAAQYQREDLLKAGKEGFAILDNMYGRRANISHPPTPTPHFHHHQHHHHHHQYEYYNQQQSYYIYCDPQVVTVIREPVIDSNQAAQLYDGTVTIECSKRKPAGWAF</sequence>
<accession>A0AAD5JIG4</accession>
<evidence type="ECO:0000313" key="1">
    <source>
        <dbReference type="EMBL" id="KAI9194122.1"/>
    </source>
</evidence>
<comment type="caution">
    <text evidence="1">The sequence shown here is derived from an EMBL/GenBank/DDBJ whole genome shotgun (WGS) entry which is preliminary data.</text>
</comment>